<keyword evidence="4" id="KW-1185">Reference proteome</keyword>
<evidence type="ECO:0000313" key="3">
    <source>
        <dbReference type="EMBL" id="KAK7727947.1"/>
    </source>
</evidence>
<dbReference type="PANTHER" id="PTHR47843:SF5">
    <property type="entry name" value="BTB_POZ DOMAIN PROTEIN"/>
    <property type="match status" value="1"/>
</dbReference>
<organism evidence="3 4">
    <name type="scientific">Diaporthe eres</name>
    <name type="common">Phomopsis oblonga</name>
    <dbReference type="NCBI Taxonomy" id="83184"/>
    <lineage>
        <taxon>Eukaryota</taxon>
        <taxon>Fungi</taxon>
        <taxon>Dikarya</taxon>
        <taxon>Ascomycota</taxon>
        <taxon>Pezizomycotina</taxon>
        <taxon>Sordariomycetes</taxon>
        <taxon>Sordariomycetidae</taxon>
        <taxon>Diaporthales</taxon>
        <taxon>Diaporthaceae</taxon>
        <taxon>Diaporthe</taxon>
        <taxon>Diaporthe eres species complex</taxon>
    </lineage>
</organism>
<dbReference type="PANTHER" id="PTHR47843">
    <property type="entry name" value="BTB DOMAIN-CONTAINING PROTEIN-RELATED"/>
    <property type="match status" value="1"/>
</dbReference>
<evidence type="ECO:0000313" key="4">
    <source>
        <dbReference type="Proteomes" id="UP001430848"/>
    </source>
</evidence>
<evidence type="ECO:0000256" key="1">
    <source>
        <dbReference type="SAM" id="MobiDB-lite"/>
    </source>
</evidence>
<dbReference type="Gene3D" id="3.30.710.10">
    <property type="entry name" value="Potassium Channel Kv1.1, Chain A"/>
    <property type="match status" value="1"/>
</dbReference>
<dbReference type="SUPFAM" id="SSF54695">
    <property type="entry name" value="POZ domain"/>
    <property type="match status" value="1"/>
</dbReference>
<dbReference type="Proteomes" id="UP001430848">
    <property type="component" value="Unassembled WGS sequence"/>
</dbReference>
<feature type="compositionally biased region" description="Acidic residues" evidence="1">
    <location>
        <begin position="145"/>
        <end position="157"/>
    </location>
</feature>
<evidence type="ECO:0000259" key="2">
    <source>
        <dbReference type="Pfam" id="PF00651"/>
    </source>
</evidence>
<name>A0ABR1P6X1_DIAER</name>
<dbReference type="Pfam" id="PF00651">
    <property type="entry name" value="BTB"/>
    <property type="match status" value="1"/>
</dbReference>
<protein>
    <submittedName>
        <fullName evidence="3">BTB/POZ domain-containing protein 19</fullName>
    </submittedName>
</protein>
<gene>
    <name evidence="3" type="primary">BTBD19</name>
    <name evidence="3" type="ORF">SLS63_006798</name>
</gene>
<feature type="region of interest" description="Disordered" evidence="1">
    <location>
        <begin position="136"/>
        <end position="177"/>
    </location>
</feature>
<comment type="caution">
    <text evidence="3">The sequence shown here is derived from an EMBL/GenBank/DDBJ whole genome shotgun (WGS) entry which is preliminary data.</text>
</comment>
<dbReference type="EMBL" id="JAKNSF020000035">
    <property type="protein sequence ID" value="KAK7727947.1"/>
    <property type="molecule type" value="Genomic_DNA"/>
</dbReference>
<dbReference type="InterPro" id="IPR011333">
    <property type="entry name" value="SKP1/BTB/POZ_sf"/>
</dbReference>
<accession>A0ABR1P6X1</accession>
<reference evidence="3 4" key="1">
    <citation type="submission" date="2024-02" db="EMBL/GenBank/DDBJ databases">
        <title>De novo assembly and annotation of 12 fungi associated with fruit tree decline syndrome in Ontario, Canada.</title>
        <authorList>
            <person name="Sulman M."/>
            <person name="Ellouze W."/>
            <person name="Ilyukhin E."/>
        </authorList>
    </citation>
    <scope>NUCLEOTIDE SEQUENCE [LARGE SCALE GENOMIC DNA]</scope>
    <source>
        <strain evidence="3 4">M169</strain>
    </source>
</reference>
<feature type="domain" description="BTB" evidence="2">
    <location>
        <begin position="26"/>
        <end position="105"/>
    </location>
</feature>
<dbReference type="InterPro" id="IPR000210">
    <property type="entry name" value="BTB/POZ_dom"/>
</dbReference>
<feature type="compositionally biased region" description="Acidic residues" evidence="1">
    <location>
        <begin position="165"/>
        <end position="177"/>
    </location>
</feature>
<sequence>MPATDNNPDHAISMPPVPVNQHSLAQFYRNGEYSDLKVVSNGFECRVHKIIICSESSVIKDLCRRLGRDESLNLNKYGSRTVRRILDFCYRRTYSDGEYPETVAPFLLSMTAADVRRALEAPLAVVNDVVDLESTGHCTQREEPKEDEEVEDQDEYLSDNCENYDSSDDDFEPLDDEDSLVGVPVERQDPATPARPPYTISLFANFEVYIAAKELQIPALQLLARERFTHTLRAHWDRFAHLDSLIEVVYLRTNHDDPLRALICRIVAAGYDGKYGMVLKDRVRRFMLRNGEFATDVLDTVLRLKREWADME</sequence>
<proteinExistence type="predicted"/>